<dbReference type="InterPro" id="IPR011008">
    <property type="entry name" value="Dimeric_a/b-barrel"/>
</dbReference>
<dbReference type="RefSeq" id="WP_183262583.1">
    <property type="nucleotide sequence ID" value="NZ_BAAAVZ010000002.1"/>
</dbReference>
<dbReference type="SUPFAM" id="SSF54909">
    <property type="entry name" value="Dimeric alpha+beta barrel"/>
    <property type="match status" value="1"/>
</dbReference>
<proteinExistence type="predicted"/>
<accession>A0ABR6L141</accession>
<comment type="caution">
    <text evidence="2">The sequence shown here is derived from an EMBL/GenBank/DDBJ whole genome shotgun (WGS) entry which is preliminary data.</text>
</comment>
<dbReference type="Proteomes" id="UP000539538">
    <property type="component" value="Unassembled WGS sequence"/>
</dbReference>
<organism evidence="2 3">
    <name type="scientific">Aminobacter niigataensis</name>
    <dbReference type="NCBI Taxonomy" id="83265"/>
    <lineage>
        <taxon>Bacteria</taxon>
        <taxon>Pseudomonadati</taxon>
        <taxon>Pseudomonadota</taxon>
        <taxon>Alphaproteobacteria</taxon>
        <taxon>Hyphomicrobiales</taxon>
        <taxon>Phyllobacteriaceae</taxon>
        <taxon>Aminobacter</taxon>
    </lineage>
</organism>
<name>A0ABR6L141_9HYPH</name>
<evidence type="ECO:0000313" key="2">
    <source>
        <dbReference type="EMBL" id="MBB4650499.1"/>
    </source>
</evidence>
<dbReference type="Pfam" id="PF11695">
    <property type="entry name" value="DUF3291"/>
    <property type="match status" value="1"/>
</dbReference>
<keyword evidence="3" id="KW-1185">Reference proteome</keyword>
<dbReference type="InterPro" id="IPR021708">
    <property type="entry name" value="DUF3291"/>
</dbReference>
<dbReference type="EMBL" id="JACHOT010000002">
    <property type="protein sequence ID" value="MBB4650499.1"/>
    <property type="molecule type" value="Genomic_DNA"/>
</dbReference>
<evidence type="ECO:0000313" key="3">
    <source>
        <dbReference type="Proteomes" id="UP000539538"/>
    </source>
</evidence>
<sequence>MAIAQMNWGRMKFAPNDARAREFMSSLATVYELAEQHPGFIWRIPDGVIASELSSKGFDNRMSATVSVWQGVEALRNYTFNTMHGAFLNRTSEWFEKVEGPQLVIWAVNADSRPSFLDAWDRLQHLKLNGPSEKGYGWPAQNHGQQ</sequence>
<gene>
    <name evidence="2" type="ORF">GGQ99_002254</name>
</gene>
<protein>
    <recommendedName>
        <fullName evidence="1">DUF3291 domain-containing protein</fullName>
    </recommendedName>
</protein>
<feature type="domain" description="DUF3291" evidence="1">
    <location>
        <begin position="3"/>
        <end position="138"/>
    </location>
</feature>
<reference evidence="2 3" key="1">
    <citation type="submission" date="2020-08" db="EMBL/GenBank/DDBJ databases">
        <title>Genomic Encyclopedia of Type Strains, Phase IV (KMG-IV): sequencing the most valuable type-strain genomes for metagenomic binning, comparative biology and taxonomic classification.</title>
        <authorList>
            <person name="Goeker M."/>
        </authorList>
    </citation>
    <scope>NUCLEOTIDE SEQUENCE [LARGE SCALE GENOMIC DNA]</scope>
    <source>
        <strain evidence="2 3">DSM 7050</strain>
    </source>
</reference>
<evidence type="ECO:0000259" key="1">
    <source>
        <dbReference type="Pfam" id="PF11695"/>
    </source>
</evidence>